<sequence length="52" mass="5874">MYSRKVLEEAPPLGHTYGVYIGFGLAFFLPKYPFLCKIQLFEKGSRSCATVV</sequence>
<dbReference type="Proteomes" id="UP000032142">
    <property type="component" value="Unassembled WGS sequence"/>
</dbReference>
<reference evidence="3" key="1">
    <citation type="submission" date="2014-09" db="EMBL/GenBank/DDBJ databases">
        <authorList>
            <person name="Mudge J."/>
            <person name="Ramaraj T."/>
            <person name="Lindquist I.E."/>
            <person name="Bharti A.K."/>
            <person name="Sundararajan A."/>
            <person name="Cameron C.T."/>
            <person name="Woodward J.E."/>
            <person name="May G.D."/>
            <person name="Brubaker C."/>
            <person name="Broadhvest J."/>
            <person name="Wilkins T.A."/>
        </authorList>
    </citation>
    <scope>NUCLEOTIDE SEQUENCE</scope>
    <source>
        <strain evidence="3">cv. AKA8401</strain>
    </source>
</reference>
<keyword evidence="1" id="KW-0812">Transmembrane</keyword>
<protein>
    <submittedName>
        <fullName evidence="2">Uncharacterized protein</fullName>
    </submittedName>
</protein>
<feature type="transmembrane region" description="Helical" evidence="1">
    <location>
        <begin position="17"/>
        <end position="36"/>
    </location>
</feature>
<organism evidence="2 3">
    <name type="scientific">Gossypium arboreum</name>
    <name type="common">Tree cotton</name>
    <name type="synonym">Gossypium nanking</name>
    <dbReference type="NCBI Taxonomy" id="29729"/>
    <lineage>
        <taxon>Eukaryota</taxon>
        <taxon>Viridiplantae</taxon>
        <taxon>Streptophyta</taxon>
        <taxon>Embryophyta</taxon>
        <taxon>Tracheophyta</taxon>
        <taxon>Spermatophyta</taxon>
        <taxon>Magnoliopsida</taxon>
        <taxon>eudicotyledons</taxon>
        <taxon>Gunneridae</taxon>
        <taxon>Pentapetalae</taxon>
        <taxon>rosids</taxon>
        <taxon>malvids</taxon>
        <taxon>Malvales</taxon>
        <taxon>Malvaceae</taxon>
        <taxon>Malvoideae</taxon>
        <taxon>Gossypium</taxon>
    </lineage>
</organism>
<accession>A0A0B0PBZ7</accession>
<name>A0A0B0PBZ7_GOSAR</name>
<dbReference type="AlphaFoldDB" id="A0A0B0PBZ7"/>
<keyword evidence="1" id="KW-0472">Membrane</keyword>
<proteinExistence type="predicted"/>
<evidence type="ECO:0000313" key="3">
    <source>
        <dbReference type="Proteomes" id="UP000032142"/>
    </source>
</evidence>
<dbReference type="EMBL" id="KN421416">
    <property type="protein sequence ID" value="KHG22337.1"/>
    <property type="molecule type" value="Genomic_DNA"/>
</dbReference>
<keyword evidence="1" id="KW-1133">Transmembrane helix</keyword>
<gene>
    <name evidence="2" type="ORF">F383_27786</name>
</gene>
<keyword evidence="3" id="KW-1185">Reference proteome</keyword>
<evidence type="ECO:0000256" key="1">
    <source>
        <dbReference type="SAM" id="Phobius"/>
    </source>
</evidence>
<evidence type="ECO:0000313" key="2">
    <source>
        <dbReference type="EMBL" id="KHG22337.1"/>
    </source>
</evidence>